<keyword evidence="2" id="KW-1185">Reference proteome</keyword>
<accession>A0ACC8X7G6</accession>
<name>A0ACC8X7G6_9FIRM</name>
<comment type="caution">
    <text evidence="1">The sequence shown here is derived from an EMBL/GenBank/DDBJ whole genome shotgun (WGS) entry which is preliminary data.</text>
</comment>
<evidence type="ECO:0000313" key="2">
    <source>
        <dbReference type="Proteomes" id="UP000188605"/>
    </source>
</evidence>
<dbReference type="Proteomes" id="UP000188605">
    <property type="component" value="Unassembled WGS sequence"/>
</dbReference>
<evidence type="ECO:0000313" key="1">
    <source>
        <dbReference type="EMBL" id="ONI37838.1"/>
    </source>
</evidence>
<protein>
    <submittedName>
        <fullName evidence="1">Uncharacterized protein</fullName>
    </submittedName>
</protein>
<reference evidence="1" key="1">
    <citation type="submission" date="2016-08" db="EMBL/GenBank/DDBJ databases">
        <authorList>
            <person name="Ngugi D.K."/>
            <person name="Miyake S."/>
            <person name="Stingl U."/>
        </authorList>
    </citation>
    <scope>NUCLEOTIDE SEQUENCE</scope>
    <source>
        <strain evidence="1">SCG-B11WGA-EpuloA1</strain>
    </source>
</reference>
<gene>
    <name evidence="1" type="ORF">AN396_12305</name>
</gene>
<organism evidence="1 2">
    <name type="scientific">Candidatus Epulonipiscium fishelsonii</name>
    <dbReference type="NCBI Taxonomy" id="77094"/>
    <lineage>
        <taxon>Bacteria</taxon>
        <taxon>Bacillati</taxon>
        <taxon>Bacillota</taxon>
        <taxon>Clostridia</taxon>
        <taxon>Lachnospirales</taxon>
        <taxon>Lachnospiraceae</taxon>
        <taxon>Candidatus Epulonipiscium</taxon>
    </lineage>
</organism>
<proteinExistence type="predicted"/>
<dbReference type="EMBL" id="LJDB01000104">
    <property type="protein sequence ID" value="ONI37838.1"/>
    <property type="molecule type" value="Genomic_DNA"/>
</dbReference>
<sequence>MELLQEYVNNKKLKNDEVKNNEVKELKNNEVKNNETVPSKNTIQNISPQIQRETNIQDYPNNCGEGILEIMPDGYGFLRSENFVRGENDICFSISQIMIFNLKTGDWIHGDMRAKRRRKSRSFTIYVHNEWR</sequence>